<evidence type="ECO:0000256" key="9">
    <source>
        <dbReference type="ARBA" id="ARBA00023180"/>
    </source>
</evidence>
<name>A0AAD8FW82_ACIOX</name>
<dbReference type="GO" id="GO:0005886">
    <property type="term" value="C:plasma membrane"/>
    <property type="evidence" value="ECO:0007669"/>
    <property type="project" value="UniProtKB-SubCell"/>
</dbReference>
<evidence type="ECO:0000259" key="13">
    <source>
        <dbReference type="PROSITE" id="PS50259"/>
    </source>
</evidence>
<protein>
    <submittedName>
        <fullName evidence="14">Taste receptor type 1 member 1-like</fullName>
    </submittedName>
</protein>
<comment type="caution">
    <text evidence="14">The sequence shown here is derived from an EMBL/GenBank/DDBJ whole genome shotgun (WGS) entry which is preliminary data.</text>
</comment>
<dbReference type="Proteomes" id="UP001230051">
    <property type="component" value="Unassembled WGS sequence"/>
</dbReference>
<evidence type="ECO:0000256" key="6">
    <source>
        <dbReference type="ARBA" id="ARBA00023040"/>
    </source>
</evidence>
<feature type="transmembrane region" description="Helical" evidence="12">
    <location>
        <begin position="329"/>
        <end position="350"/>
    </location>
</feature>
<evidence type="ECO:0000256" key="12">
    <source>
        <dbReference type="SAM" id="Phobius"/>
    </source>
</evidence>
<dbReference type="Pfam" id="PF01094">
    <property type="entry name" value="ANF_receptor"/>
    <property type="match status" value="1"/>
</dbReference>
<keyword evidence="10" id="KW-0807">Transducer</keyword>
<organism evidence="14 15">
    <name type="scientific">Acipenser oxyrinchus oxyrinchus</name>
    <dbReference type="NCBI Taxonomy" id="40147"/>
    <lineage>
        <taxon>Eukaryota</taxon>
        <taxon>Metazoa</taxon>
        <taxon>Chordata</taxon>
        <taxon>Craniata</taxon>
        <taxon>Vertebrata</taxon>
        <taxon>Euteleostomi</taxon>
        <taxon>Actinopterygii</taxon>
        <taxon>Chondrostei</taxon>
        <taxon>Acipenseriformes</taxon>
        <taxon>Acipenseridae</taxon>
        <taxon>Acipenser</taxon>
    </lineage>
</organism>
<dbReference type="InterPro" id="IPR011500">
    <property type="entry name" value="GPCR_3_9-Cys_dom"/>
</dbReference>
<evidence type="ECO:0000256" key="11">
    <source>
        <dbReference type="ARBA" id="ARBA00038492"/>
    </source>
</evidence>
<dbReference type="GO" id="GO:0050909">
    <property type="term" value="P:sensory perception of taste"/>
    <property type="evidence" value="ECO:0007669"/>
    <property type="project" value="UniProtKB-ARBA"/>
</dbReference>
<evidence type="ECO:0000256" key="4">
    <source>
        <dbReference type="ARBA" id="ARBA00022729"/>
    </source>
</evidence>
<dbReference type="EMBL" id="JAGXEW010000022">
    <property type="protein sequence ID" value="KAK1159600.1"/>
    <property type="molecule type" value="Genomic_DNA"/>
</dbReference>
<keyword evidence="9" id="KW-0325">Glycoprotein</keyword>
<keyword evidence="3 12" id="KW-0812">Transmembrane</keyword>
<dbReference type="Gene3D" id="3.40.50.2300">
    <property type="match status" value="1"/>
</dbReference>
<sequence length="566" mass="62547">MQSLSELALKYGICVAYQATIPPYSEDTRAQMLQMIKGIVQTKVNVVVVFSSNRKASGFFSVVIEQNITNKVWIGSEDWSISTLVSRLPQIKSIGSVMGISVKAAEMPGFAEFEARSIESENSKANEELVCQSETFSEILTCYQLLQQIKQVNISIHDAPLYFDNNGDPPTGYDIIAWDWVNDSVSYKVIGSYSPNPETLLINRDLINWNAKDKKTVPISACSAECWKGYRRVLTGAHVCCFNCEACPAGTYVDINDLVNCKPCEKDQWSLPESDACLNRTVEYLPWNDITSAVLIITSVMTLLLTVATAGLFLLNLNTPVVKSASGKTCLLMLSSLACASCSVFGHFGVPTAVGCAFLRELFCLSFTICLSCIAVRSFQIVCIFKMSGKLPKAYEFWTKNNGPHVFILVSSAIGFFISLLRIVLDRPVPIENYSISPDKIVLECSGTQSVGSAMETGYMGLLSFLCFAFSYMGKDLPANYNEAKCVTFSLLLYLVSWLGFYTTYAVYKGKYTPAFNIVAVLASVLGMLGGYFMPKCYIILLKPQLNTAAHFQNCIQMYTTKKSDH</sequence>
<evidence type="ECO:0000313" key="14">
    <source>
        <dbReference type="EMBL" id="KAK1159600.1"/>
    </source>
</evidence>
<feature type="domain" description="G-protein coupled receptors family 3 profile" evidence="13">
    <location>
        <begin position="291"/>
        <end position="556"/>
    </location>
</feature>
<dbReference type="PANTHER" id="PTHR24061">
    <property type="entry name" value="CALCIUM-SENSING RECEPTOR-RELATED"/>
    <property type="match status" value="1"/>
</dbReference>
<evidence type="ECO:0000256" key="3">
    <source>
        <dbReference type="ARBA" id="ARBA00022692"/>
    </source>
</evidence>
<keyword evidence="2" id="KW-1003">Cell membrane</keyword>
<evidence type="ECO:0000256" key="8">
    <source>
        <dbReference type="ARBA" id="ARBA00023170"/>
    </source>
</evidence>
<proteinExistence type="inferred from homology"/>
<dbReference type="Gene3D" id="2.10.50.30">
    <property type="entry name" value="GPCR, family 3, nine cysteines domain"/>
    <property type="match status" value="1"/>
</dbReference>
<feature type="transmembrane region" description="Helical" evidence="12">
    <location>
        <begin position="293"/>
        <end position="317"/>
    </location>
</feature>
<feature type="transmembrane region" description="Helical" evidence="12">
    <location>
        <begin position="457"/>
        <end position="474"/>
    </location>
</feature>
<keyword evidence="7 12" id="KW-0472">Membrane</keyword>
<keyword evidence="4" id="KW-0732">Signal</keyword>
<feature type="transmembrane region" description="Helical" evidence="12">
    <location>
        <begin position="514"/>
        <end position="534"/>
    </location>
</feature>
<keyword evidence="6" id="KW-0297">G-protein coupled receptor</keyword>
<evidence type="ECO:0000256" key="7">
    <source>
        <dbReference type="ARBA" id="ARBA00023136"/>
    </source>
</evidence>
<evidence type="ECO:0000313" key="15">
    <source>
        <dbReference type="Proteomes" id="UP001230051"/>
    </source>
</evidence>
<feature type="transmembrane region" description="Helical" evidence="12">
    <location>
        <begin position="486"/>
        <end position="508"/>
    </location>
</feature>
<evidence type="ECO:0000256" key="2">
    <source>
        <dbReference type="ARBA" id="ARBA00022475"/>
    </source>
</evidence>
<dbReference type="SUPFAM" id="SSF53822">
    <property type="entry name" value="Periplasmic binding protein-like I"/>
    <property type="match status" value="1"/>
</dbReference>
<reference evidence="14" key="1">
    <citation type="submission" date="2022-02" db="EMBL/GenBank/DDBJ databases">
        <title>Atlantic sturgeon de novo genome assembly.</title>
        <authorList>
            <person name="Stock M."/>
            <person name="Klopp C."/>
            <person name="Guiguen Y."/>
            <person name="Cabau C."/>
            <person name="Parinello H."/>
            <person name="Santidrian Yebra-Pimentel E."/>
            <person name="Kuhl H."/>
            <person name="Dirks R.P."/>
            <person name="Guessner J."/>
            <person name="Wuertz S."/>
            <person name="Du K."/>
            <person name="Schartl M."/>
        </authorList>
    </citation>
    <scope>NUCLEOTIDE SEQUENCE</scope>
    <source>
        <strain evidence="14">STURGEONOMICS-FGT-2020</strain>
        <tissue evidence="14">Whole blood</tissue>
    </source>
</reference>
<dbReference type="FunFam" id="2.10.50.30:FF:000004">
    <property type="entry name" value="Taste receptor type 1 member 3-like protein"/>
    <property type="match status" value="1"/>
</dbReference>
<dbReference type="InterPro" id="IPR028082">
    <property type="entry name" value="Peripla_BP_I"/>
</dbReference>
<keyword evidence="5 12" id="KW-1133">Transmembrane helix</keyword>
<comment type="subcellular location">
    <subcellularLocation>
        <location evidence="1">Cell membrane</location>
        <topology evidence="1">Multi-pass membrane protein</topology>
    </subcellularLocation>
</comment>
<dbReference type="InterPro" id="IPR017979">
    <property type="entry name" value="GPCR_3_CS"/>
</dbReference>
<dbReference type="InterPro" id="IPR038550">
    <property type="entry name" value="GPCR_3_9-Cys_sf"/>
</dbReference>
<dbReference type="InterPro" id="IPR017978">
    <property type="entry name" value="GPCR_3_C"/>
</dbReference>
<dbReference type="PANTHER" id="PTHR24061:SF3">
    <property type="entry name" value="TASTE RECEPTOR TYPE 1 MEMBER 1"/>
    <property type="match status" value="1"/>
</dbReference>
<feature type="transmembrane region" description="Helical" evidence="12">
    <location>
        <begin position="362"/>
        <end position="385"/>
    </location>
</feature>
<evidence type="ECO:0000256" key="10">
    <source>
        <dbReference type="ARBA" id="ARBA00023224"/>
    </source>
</evidence>
<dbReference type="FunFam" id="3.40.50.2300:FF:000016">
    <property type="entry name" value="Taste 1 receptor member 2"/>
    <property type="match status" value="1"/>
</dbReference>
<dbReference type="InterPro" id="IPR000068">
    <property type="entry name" value="GPCR_3_Ca_sens_rcpt-rel"/>
</dbReference>
<keyword evidence="15" id="KW-1185">Reference proteome</keyword>
<gene>
    <name evidence="14" type="primary">Tas1r1</name>
    <name evidence="14" type="ORF">AOXY_G22346</name>
</gene>
<keyword evidence="8 14" id="KW-0675">Receptor</keyword>
<dbReference type="Pfam" id="PF00003">
    <property type="entry name" value="7tm_3"/>
    <property type="match status" value="1"/>
</dbReference>
<evidence type="ECO:0000256" key="1">
    <source>
        <dbReference type="ARBA" id="ARBA00004651"/>
    </source>
</evidence>
<dbReference type="PROSITE" id="PS00980">
    <property type="entry name" value="G_PROTEIN_RECEP_F3_2"/>
    <property type="match status" value="1"/>
</dbReference>
<accession>A0AAD8FW82</accession>
<feature type="transmembrane region" description="Helical" evidence="12">
    <location>
        <begin position="406"/>
        <end position="425"/>
    </location>
</feature>
<dbReference type="GO" id="GO:0004930">
    <property type="term" value="F:G protein-coupled receptor activity"/>
    <property type="evidence" value="ECO:0007669"/>
    <property type="project" value="UniProtKB-KW"/>
</dbReference>
<comment type="similarity">
    <text evidence="11">Belongs to the G-protein coupled receptor 3 family. TAS1R subfamily.</text>
</comment>
<evidence type="ECO:0000256" key="5">
    <source>
        <dbReference type="ARBA" id="ARBA00022989"/>
    </source>
</evidence>
<dbReference type="Pfam" id="PF07562">
    <property type="entry name" value="NCD3G"/>
    <property type="match status" value="1"/>
</dbReference>
<dbReference type="InterPro" id="IPR001828">
    <property type="entry name" value="ANF_lig-bd_rcpt"/>
</dbReference>
<dbReference type="PROSITE" id="PS50259">
    <property type="entry name" value="G_PROTEIN_RECEP_F3_4"/>
    <property type="match status" value="1"/>
</dbReference>
<dbReference type="PROSITE" id="PS00981">
    <property type="entry name" value="G_PROTEIN_RECEP_F3_3"/>
    <property type="match status" value="1"/>
</dbReference>
<dbReference type="AlphaFoldDB" id="A0AAD8FW82"/>